<reference evidence="3" key="1">
    <citation type="submission" date="2025-08" db="UniProtKB">
        <authorList>
            <consortium name="RefSeq"/>
        </authorList>
    </citation>
    <scope>IDENTIFICATION</scope>
    <source>
        <strain evidence="3">15112-1751.03</strain>
        <tissue evidence="3">Whole Adult</tissue>
    </source>
</reference>
<dbReference type="RefSeq" id="XP_051863377.1">
    <property type="nucleotide sequence ID" value="XM_052007417.1"/>
</dbReference>
<feature type="compositionally biased region" description="Polar residues" evidence="1">
    <location>
        <begin position="716"/>
        <end position="737"/>
    </location>
</feature>
<feature type="region of interest" description="Disordered" evidence="1">
    <location>
        <begin position="653"/>
        <end position="737"/>
    </location>
</feature>
<evidence type="ECO:0000313" key="3">
    <source>
        <dbReference type="RefSeq" id="XP_051863377.1"/>
    </source>
</evidence>
<feature type="region of interest" description="Disordered" evidence="1">
    <location>
        <begin position="32"/>
        <end position="90"/>
    </location>
</feature>
<feature type="region of interest" description="Disordered" evidence="1">
    <location>
        <begin position="305"/>
        <end position="339"/>
    </location>
</feature>
<feature type="region of interest" description="Disordered" evidence="1">
    <location>
        <begin position="775"/>
        <end position="801"/>
    </location>
</feature>
<name>A0A9C6TBK4_DROAB</name>
<feature type="compositionally biased region" description="Polar residues" evidence="1">
    <location>
        <begin position="790"/>
        <end position="801"/>
    </location>
</feature>
<feature type="compositionally biased region" description="Basic and acidic residues" evidence="1">
    <location>
        <begin position="899"/>
        <end position="936"/>
    </location>
</feature>
<feature type="compositionally biased region" description="Basic and acidic residues" evidence="1">
    <location>
        <begin position="305"/>
        <end position="314"/>
    </location>
</feature>
<feature type="compositionally biased region" description="Basic and acidic residues" evidence="1">
    <location>
        <begin position="653"/>
        <end position="666"/>
    </location>
</feature>
<gene>
    <name evidence="3" type="primary">LOC117573559</name>
</gene>
<dbReference type="AlphaFoldDB" id="A0A9C6TBK4"/>
<dbReference type="Proteomes" id="UP000515160">
    <property type="component" value="Chromosome 2R"/>
</dbReference>
<protein>
    <submittedName>
        <fullName evidence="3">Uncharacterized protein LOC117573559 isoform X1</fullName>
    </submittedName>
</protein>
<dbReference type="GeneID" id="117573559"/>
<feature type="compositionally biased region" description="Polar residues" evidence="1">
    <location>
        <begin position="62"/>
        <end position="72"/>
    </location>
</feature>
<organism evidence="2 3">
    <name type="scientific">Drosophila albomicans</name>
    <name type="common">Fruit fly</name>
    <dbReference type="NCBI Taxonomy" id="7291"/>
    <lineage>
        <taxon>Eukaryota</taxon>
        <taxon>Metazoa</taxon>
        <taxon>Ecdysozoa</taxon>
        <taxon>Arthropoda</taxon>
        <taxon>Hexapoda</taxon>
        <taxon>Insecta</taxon>
        <taxon>Pterygota</taxon>
        <taxon>Neoptera</taxon>
        <taxon>Endopterygota</taxon>
        <taxon>Diptera</taxon>
        <taxon>Brachycera</taxon>
        <taxon>Muscomorpha</taxon>
        <taxon>Ephydroidea</taxon>
        <taxon>Drosophilidae</taxon>
        <taxon>Drosophila</taxon>
    </lineage>
</organism>
<feature type="region of interest" description="Disordered" evidence="1">
    <location>
        <begin position="147"/>
        <end position="172"/>
    </location>
</feature>
<proteinExistence type="predicted"/>
<feature type="compositionally biased region" description="Polar residues" evidence="1">
    <location>
        <begin position="815"/>
        <end position="826"/>
    </location>
</feature>
<feature type="compositionally biased region" description="Basic and acidic residues" evidence="1">
    <location>
        <begin position="326"/>
        <end position="335"/>
    </location>
</feature>
<feature type="region of interest" description="Disordered" evidence="1">
    <location>
        <begin position="983"/>
        <end position="1017"/>
    </location>
</feature>
<feature type="region of interest" description="Disordered" evidence="1">
    <location>
        <begin position="899"/>
        <end position="953"/>
    </location>
</feature>
<evidence type="ECO:0000313" key="2">
    <source>
        <dbReference type="Proteomes" id="UP000515160"/>
    </source>
</evidence>
<feature type="compositionally biased region" description="Basic and acidic residues" evidence="1">
    <location>
        <begin position="50"/>
        <end position="60"/>
    </location>
</feature>
<evidence type="ECO:0000256" key="1">
    <source>
        <dbReference type="SAM" id="MobiDB-lite"/>
    </source>
</evidence>
<dbReference type="OrthoDB" id="10681164at2759"/>
<accession>A0A9C6TBK4</accession>
<feature type="compositionally biased region" description="Basic residues" evidence="1">
    <location>
        <begin position="993"/>
        <end position="1013"/>
    </location>
</feature>
<sequence>MANISCRLSRSINAFRRIRCSLPVTLRHFHERNNGSGIDDGIKKQQQNKNKLDTRKEKALAESSNKFLSTSEKSAESTNKQREETIPSCKSNIKVVKSSSTSKPSKIHSCEKTSSSGSFGKVGQYCCGVEATAMTADKSVNSVDSHVSATKAGRSHTSIKSRTISNTGSDKKSQDNKVILVDSITKAGVSNTSIQHGKLAPKDSDKKCKNNELVLAQTKSVGEQDFEKKLDFTNIEKVCEENIEYIKNLLNNAKLDSKIKSIEPDVSAKEAARSSDNDNLRIPSHEDVHRASLQQQSLIHDFDSHISGENEKSSPKPQSLRIPAHVPDDERDKNIVDNTASKKSIDLKAKPNVPLIFEKSKLKDQSKSFKITDMLSESSSETPYASFVKNSNICNTKGLKDYYYEKADSQAENESSTITLGSTDEPYVFPTNIESGNYLDDQQDMNSLGHKHEDVEDFDVEMSDSNSDKIEKLKKSESFDITDNNFNEMDTRSGYTSESFDDIEMDSSLSSKLNEKAEYITYPSNIPNNITGKTPLRGTVAMLLEAKSKIRAEQELNITDNGLVGDQSTPFGGNIGEYSNTGIGTNNIVSKMNTDNSEFESKTGVSSVARPYEEEYHQTIGLQIIAEFSGNDCIENETSSSKFNAVDSVFELKKSSKRQKSSENRKKVSTKSNEKYNPVDSIFELKSMPHKKYSNSAGTSGTSEKENSGTEKTVKSESNLTPGDLYNSTSECPSHDNMISNEATFKRVEFRSGKFGKVPKQYASKIRKELRNKIASKTENNVKNRKHNLSKTGKSGENSSRIVMLNEKNADKSLKQNYTPKSKINNRSQFNSKTQIGNLGDLNDNETLQETYSKYEREIKSENCLTPGNLYTTQSEGDLYEDWETSRPNRRKIKYELDHKSSKSEYKDTAKSKVEEDCKNSDTENHLNDFQTESKQKSNIQTGDDFTEIQEGDIKKVEDTKALRDKHDDEEFEYAKRYLNKAKRLHDAEKKRSMDRKKRMRNSPRRKSKKSKSRMTLSEFLSKLVTSKDDSNMGGGNRRHFSTLCNVHMSILNSKNYTTPKITQTKKKSDSFISPDLSKQGLGAASISQERMKYQKQRKLQESTTESHLVEFDGERIKIQGGSLNEQKHKKRVEEIKRDDEKFDTQIQGGSLRTKDRGIPKQNIRKCNNWSQNIWESFRSVFPDTCKMTPKKNEGI</sequence>
<feature type="compositionally biased region" description="Basic and acidic residues" evidence="1">
    <location>
        <begin position="73"/>
        <end position="85"/>
    </location>
</feature>
<keyword evidence="2" id="KW-1185">Reference proteome</keyword>
<feature type="compositionally biased region" description="Basic and acidic residues" evidence="1">
    <location>
        <begin position="703"/>
        <end position="715"/>
    </location>
</feature>
<feature type="region of interest" description="Disordered" evidence="1">
    <location>
        <begin position="807"/>
        <end position="826"/>
    </location>
</feature>